<keyword evidence="5 8" id="KW-0547">Nucleotide-binding</keyword>
<evidence type="ECO:0000256" key="5">
    <source>
        <dbReference type="ARBA" id="ARBA00022741"/>
    </source>
</evidence>
<keyword evidence="7 8" id="KW-0460">Magnesium</keyword>
<dbReference type="EC" id="2.7.7.-" evidence="8"/>
<dbReference type="AlphaFoldDB" id="A0A1G9MZL8"/>
<feature type="binding site" evidence="8">
    <location>
        <position position="84"/>
    </location>
    <ligand>
        <name>ATP</name>
        <dbReference type="ChEBI" id="CHEBI:30616"/>
    </ligand>
</feature>
<comment type="catalytic activity">
    <reaction evidence="8">
        <text>L-histidyl-[protein] + UTP = N(tele)-(5'-uridylyl)-L-histidyl-[protein] + diphosphate</text>
        <dbReference type="Rhea" id="RHEA:83891"/>
        <dbReference type="Rhea" id="RHEA-COMP:9745"/>
        <dbReference type="Rhea" id="RHEA-COMP:20239"/>
        <dbReference type="ChEBI" id="CHEBI:29979"/>
        <dbReference type="ChEBI" id="CHEBI:33019"/>
        <dbReference type="ChEBI" id="CHEBI:46398"/>
        <dbReference type="ChEBI" id="CHEBI:233474"/>
    </reaction>
</comment>
<evidence type="ECO:0000256" key="6">
    <source>
        <dbReference type="ARBA" id="ARBA00022840"/>
    </source>
</evidence>
<comment type="cofactor">
    <cofactor evidence="8">
        <name>Mg(2+)</name>
        <dbReference type="ChEBI" id="CHEBI:18420"/>
    </cofactor>
    <cofactor evidence="8">
        <name>Mn(2+)</name>
        <dbReference type="ChEBI" id="CHEBI:29035"/>
    </cofactor>
</comment>
<comment type="catalytic activity">
    <reaction evidence="8">
        <text>L-tyrosyl-[protein] + UTP = O-(5'-uridylyl)-L-tyrosyl-[protein] + diphosphate</text>
        <dbReference type="Rhea" id="RHEA:83887"/>
        <dbReference type="Rhea" id="RHEA-COMP:10136"/>
        <dbReference type="Rhea" id="RHEA-COMP:20238"/>
        <dbReference type="ChEBI" id="CHEBI:33019"/>
        <dbReference type="ChEBI" id="CHEBI:46398"/>
        <dbReference type="ChEBI" id="CHEBI:46858"/>
        <dbReference type="ChEBI" id="CHEBI:90602"/>
    </reaction>
</comment>
<feature type="binding site" evidence="8">
    <location>
        <position position="240"/>
    </location>
    <ligand>
        <name>Mg(2+)</name>
        <dbReference type="ChEBI" id="CHEBI:18420"/>
    </ligand>
</feature>
<dbReference type="PANTHER" id="PTHR32057:SF14">
    <property type="entry name" value="PROTEIN ADENYLYLTRANSFERASE SELO, MITOCHONDRIAL"/>
    <property type="match status" value="1"/>
</dbReference>
<comment type="similarity">
    <text evidence="1 8">Belongs to the SELO family.</text>
</comment>
<dbReference type="Proteomes" id="UP000199350">
    <property type="component" value="Chromosome I"/>
</dbReference>
<keyword evidence="4 8" id="KW-0479">Metal-binding</keyword>
<dbReference type="OrthoDB" id="9776281at2"/>
<evidence type="ECO:0000256" key="2">
    <source>
        <dbReference type="ARBA" id="ARBA00022679"/>
    </source>
</evidence>
<comment type="catalytic activity">
    <reaction evidence="8">
        <text>L-tyrosyl-[protein] + ATP = O-(5'-adenylyl)-L-tyrosyl-[protein] + diphosphate</text>
        <dbReference type="Rhea" id="RHEA:54288"/>
        <dbReference type="Rhea" id="RHEA-COMP:10136"/>
        <dbReference type="Rhea" id="RHEA-COMP:13846"/>
        <dbReference type="ChEBI" id="CHEBI:30616"/>
        <dbReference type="ChEBI" id="CHEBI:33019"/>
        <dbReference type="ChEBI" id="CHEBI:46858"/>
        <dbReference type="ChEBI" id="CHEBI:83624"/>
        <dbReference type="EC" id="2.7.7.108"/>
    </reaction>
</comment>
<keyword evidence="8" id="KW-0464">Manganese</keyword>
<dbReference type="GO" id="GO:0030145">
    <property type="term" value="F:manganese ion binding"/>
    <property type="evidence" value="ECO:0007669"/>
    <property type="project" value="UniProtKB-UniRule"/>
</dbReference>
<comment type="catalytic activity">
    <reaction evidence="8">
        <text>L-threonyl-[protein] + ATP = 3-O-(5'-adenylyl)-L-threonyl-[protein] + diphosphate</text>
        <dbReference type="Rhea" id="RHEA:54292"/>
        <dbReference type="Rhea" id="RHEA-COMP:11060"/>
        <dbReference type="Rhea" id="RHEA-COMP:13847"/>
        <dbReference type="ChEBI" id="CHEBI:30013"/>
        <dbReference type="ChEBI" id="CHEBI:30616"/>
        <dbReference type="ChEBI" id="CHEBI:33019"/>
        <dbReference type="ChEBI" id="CHEBI:138113"/>
        <dbReference type="EC" id="2.7.7.108"/>
    </reaction>
</comment>
<organism evidence="9 10">
    <name type="scientific">Corynebacterium mycetoides</name>
    <dbReference type="NCBI Taxonomy" id="38302"/>
    <lineage>
        <taxon>Bacteria</taxon>
        <taxon>Bacillati</taxon>
        <taxon>Actinomycetota</taxon>
        <taxon>Actinomycetes</taxon>
        <taxon>Mycobacteriales</taxon>
        <taxon>Corynebacteriaceae</taxon>
        <taxon>Corynebacterium</taxon>
    </lineage>
</organism>
<dbReference type="RefSeq" id="WP_092149094.1">
    <property type="nucleotide sequence ID" value="NZ_LT629700.1"/>
</dbReference>
<evidence type="ECO:0000256" key="4">
    <source>
        <dbReference type="ARBA" id="ARBA00022723"/>
    </source>
</evidence>
<dbReference type="GO" id="GO:0070733">
    <property type="term" value="F:AMPylase activity"/>
    <property type="evidence" value="ECO:0007669"/>
    <property type="project" value="UniProtKB-EC"/>
</dbReference>
<gene>
    <name evidence="8" type="primary">ydiU</name>
    <name evidence="8" type="synonym">selO</name>
    <name evidence="9" type="ORF">SAMN04488535_0808</name>
</gene>
<feature type="binding site" evidence="8">
    <location>
        <position position="85"/>
    </location>
    <ligand>
        <name>ATP</name>
        <dbReference type="ChEBI" id="CHEBI:30616"/>
    </ligand>
</feature>
<comment type="catalytic activity">
    <reaction evidence="8">
        <text>L-seryl-[protein] + ATP = 3-O-(5'-adenylyl)-L-seryl-[protein] + diphosphate</text>
        <dbReference type="Rhea" id="RHEA:58120"/>
        <dbReference type="Rhea" id="RHEA-COMP:9863"/>
        <dbReference type="Rhea" id="RHEA-COMP:15073"/>
        <dbReference type="ChEBI" id="CHEBI:29999"/>
        <dbReference type="ChEBI" id="CHEBI:30616"/>
        <dbReference type="ChEBI" id="CHEBI:33019"/>
        <dbReference type="ChEBI" id="CHEBI:142516"/>
        <dbReference type="EC" id="2.7.7.108"/>
    </reaction>
</comment>
<evidence type="ECO:0000256" key="1">
    <source>
        <dbReference type="ARBA" id="ARBA00009747"/>
    </source>
</evidence>
<feature type="binding site" evidence="8">
    <location>
        <position position="100"/>
    </location>
    <ligand>
        <name>ATP</name>
        <dbReference type="ChEBI" id="CHEBI:30616"/>
    </ligand>
</feature>
<comment type="function">
    <text evidence="8">Nucleotidyltransferase involved in the post-translational modification of proteins. It can catalyze the addition of adenosine monophosphate (AMP) or uridine monophosphate (UMP) to a protein, resulting in modifications known as AMPylation and UMPylation.</text>
</comment>
<feature type="binding site" evidence="8">
    <location>
        <position position="113"/>
    </location>
    <ligand>
        <name>ATP</name>
        <dbReference type="ChEBI" id="CHEBI:30616"/>
    </ligand>
</feature>
<dbReference type="GO" id="GO:0005524">
    <property type="term" value="F:ATP binding"/>
    <property type="evidence" value="ECO:0007669"/>
    <property type="project" value="UniProtKB-UniRule"/>
</dbReference>
<dbReference type="STRING" id="38302.SAMN04488535_0808"/>
<accession>A0A1G9MZL8</accession>
<feature type="binding site" evidence="8">
    <location>
        <position position="231"/>
    </location>
    <ligand>
        <name>Mg(2+)</name>
        <dbReference type="ChEBI" id="CHEBI:18420"/>
    </ligand>
</feature>
<dbReference type="GO" id="GO:0000287">
    <property type="term" value="F:magnesium ion binding"/>
    <property type="evidence" value="ECO:0007669"/>
    <property type="project" value="UniProtKB-UniRule"/>
</dbReference>
<evidence type="ECO:0000313" key="9">
    <source>
        <dbReference type="EMBL" id="SDL79593.1"/>
    </source>
</evidence>
<feature type="binding site" evidence="8">
    <location>
        <position position="114"/>
    </location>
    <ligand>
        <name>ATP</name>
        <dbReference type="ChEBI" id="CHEBI:30616"/>
    </ligand>
</feature>
<feature type="binding site" evidence="8">
    <location>
        <position position="82"/>
    </location>
    <ligand>
        <name>ATP</name>
        <dbReference type="ChEBI" id="CHEBI:30616"/>
    </ligand>
</feature>
<dbReference type="HAMAP" id="MF_00692">
    <property type="entry name" value="SelO"/>
    <property type="match status" value="1"/>
</dbReference>
<dbReference type="InterPro" id="IPR003846">
    <property type="entry name" value="SelO"/>
</dbReference>
<keyword evidence="3 8" id="KW-0548">Nucleotidyltransferase</keyword>
<evidence type="ECO:0000256" key="8">
    <source>
        <dbReference type="HAMAP-Rule" id="MF_00692"/>
    </source>
</evidence>
<dbReference type="PANTHER" id="PTHR32057">
    <property type="entry name" value="PROTEIN ADENYLYLTRANSFERASE SELO, MITOCHONDRIAL"/>
    <property type="match status" value="1"/>
</dbReference>
<keyword evidence="6 8" id="KW-0067">ATP-binding</keyword>
<feature type="binding site" evidence="8">
    <location>
        <position position="240"/>
    </location>
    <ligand>
        <name>ATP</name>
        <dbReference type="ChEBI" id="CHEBI:30616"/>
    </ligand>
</feature>
<reference evidence="10" key="1">
    <citation type="submission" date="2016-10" db="EMBL/GenBank/DDBJ databases">
        <authorList>
            <person name="Varghese N."/>
            <person name="Submissions S."/>
        </authorList>
    </citation>
    <scope>NUCLEOTIDE SEQUENCE [LARGE SCALE GENOMIC DNA]</scope>
    <source>
        <strain evidence="10">DSM 20632</strain>
    </source>
</reference>
<dbReference type="Pfam" id="PF02696">
    <property type="entry name" value="SelO"/>
    <property type="match status" value="1"/>
</dbReference>
<proteinExistence type="inferred from homology"/>
<evidence type="ECO:0000313" key="10">
    <source>
        <dbReference type="Proteomes" id="UP000199350"/>
    </source>
</evidence>
<feature type="active site" description="Proton acceptor" evidence="8">
    <location>
        <position position="230"/>
    </location>
</feature>
<keyword evidence="2 8" id="KW-0808">Transferase</keyword>
<feature type="binding site" evidence="8">
    <location>
        <position position="165"/>
    </location>
    <ligand>
        <name>ATP</name>
        <dbReference type="ChEBI" id="CHEBI:30616"/>
    </ligand>
</feature>
<name>A0A1G9MZL8_9CORY</name>
<evidence type="ECO:0000256" key="3">
    <source>
        <dbReference type="ARBA" id="ARBA00022695"/>
    </source>
</evidence>
<dbReference type="EC" id="2.7.7.108" evidence="8"/>
<keyword evidence="10" id="KW-1185">Reference proteome</keyword>
<comment type="catalytic activity">
    <reaction evidence="8">
        <text>L-seryl-[protein] + UTP = O-(5'-uridylyl)-L-seryl-[protein] + diphosphate</text>
        <dbReference type="Rhea" id="RHEA:64604"/>
        <dbReference type="Rhea" id="RHEA-COMP:9863"/>
        <dbReference type="Rhea" id="RHEA-COMP:16635"/>
        <dbReference type="ChEBI" id="CHEBI:29999"/>
        <dbReference type="ChEBI" id="CHEBI:33019"/>
        <dbReference type="ChEBI" id="CHEBI:46398"/>
        <dbReference type="ChEBI" id="CHEBI:156051"/>
    </reaction>
</comment>
<sequence>MNAPTLAQSFARDLPEMAAPARAADFPQPRLVVLNEPLARELGLDPQWLRTDEGTAWLAGSAGGHATAYAGHQFGQFVPVLGDGRALLLGDIAGREIQLKGSGLTPYSRPGTDGRGAIGPMLREYLVSEFMHAAGVPTTRSLAVIGTGERVLRQQGYVPGGVLARVATSHLRVGSVQYAATRSPDLVAKVVAAAGFSTAAELLAEVMERQLALVARWTRLGFIHGVMNTDNTTLTGETIDYGPCAFTETLRADAVYSSIDSAGRYAFGNQPNIIAWNLTRLAEALLPLLSEDEARSILGTVQARWNHHWEASADALASELVFMPRNQMLQRAITAAERDGDFARYFELLAAVTDPYNPGAGPEWMAQPEGDAPFITYCGT</sequence>
<evidence type="ECO:0000256" key="7">
    <source>
        <dbReference type="ARBA" id="ARBA00022842"/>
    </source>
</evidence>
<dbReference type="EMBL" id="LT629700">
    <property type="protein sequence ID" value="SDL79593.1"/>
    <property type="molecule type" value="Genomic_DNA"/>
</dbReference>
<feature type="binding site" evidence="8">
    <location>
        <position position="172"/>
    </location>
    <ligand>
        <name>ATP</name>
        <dbReference type="ChEBI" id="CHEBI:30616"/>
    </ligand>
</feature>
<protein>
    <recommendedName>
        <fullName evidence="8">Protein nucleotidyltransferase YdiU</fullName>
        <ecNumber evidence="8">2.7.7.-</ecNumber>
    </recommendedName>
    <alternativeName>
        <fullName evidence="8">Protein adenylyltransferase YdiU</fullName>
        <ecNumber evidence="8">2.7.7.108</ecNumber>
    </alternativeName>
    <alternativeName>
        <fullName evidence="8">Protein uridylyltransferase YdiU</fullName>
        <ecNumber evidence="8">2.7.7.-</ecNumber>
    </alternativeName>
</protein>